<dbReference type="Gene3D" id="3.40.430.10">
    <property type="entry name" value="Dihydrofolate Reductase, subunit A"/>
    <property type="match status" value="1"/>
</dbReference>
<dbReference type="GO" id="GO:0006231">
    <property type="term" value="P:dTMP biosynthetic process"/>
    <property type="evidence" value="ECO:0007669"/>
    <property type="project" value="InterPro"/>
</dbReference>
<dbReference type="PRINTS" id="PR00108">
    <property type="entry name" value="THYMDSNTHASE"/>
</dbReference>
<dbReference type="PROSITE" id="PS00091">
    <property type="entry name" value="THYMIDYLATE_SYNTHASE"/>
    <property type="match status" value="1"/>
</dbReference>
<evidence type="ECO:0000256" key="8">
    <source>
        <dbReference type="ARBA" id="ARBA00022727"/>
    </source>
</evidence>
<evidence type="ECO:0000259" key="12">
    <source>
        <dbReference type="PROSITE" id="PS51330"/>
    </source>
</evidence>
<dbReference type="AlphaFoldDB" id="A0A6C0F8K1"/>
<evidence type="ECO:0000256" key="11">
    <source>
        <dbReference type="ARBA" id="ARBA00048873"/>
    </source>
</evidence>
<keyword evidence="7" id="KW-0808">Transferase</keyword>
<evidence type="ECO:0000256" key="2">
    <source>
        <dbReference type="ARBA" id="ARBA00006900"/>
    </source>
</evidence>
<dbReference type="InterPro" id="IPR001796">
    <property type="entry name" value="DHFR_dom"/>
</dbReference>
<evidence type="ECO:0000256" key="7">
    <source>
        <dbReference type="ARBA" id="ARBA00022679"/>
    </source>
</evidence>
<dbReference type="InterPro" id="IPR036926">
    <property type="entry name" value="Thymidate_synth/dCMP_Mease_sf"/>
</dbReference>
<dbReference type="InterPro" id="IPR000398">
    <property type="entry name" value="Thymidylate_synthase"/>
</dbReference>
<dbReference type="Pfam" id="PF00303">
    <property type="entry name" value="Thymidylat_synt"/>
    <property type="match status" value="1"/>
</dbReference>
<proteinExistence type="inferred from homology"/>
<comment type="similarity">
    <text evidence="3">Belongs to the thymidylate synthase family.</text>
</comment>
<dbReference type="GO" id="GO:0032259">
    <property type="term" value="P:methylation"/>
    <property type="evidence" value="ECO:0007669"/>
    <property type="project" value="UniProtKB-KW"/>
</dbReference>
<evidence type="ECO:0000256" key="9">
    <source>
        <dbReference type="ARBA" id="ARBA00023268"/>
    </source>
</evidence>
<comment type="pathway">
    <text evidence="1">Pyrimidine metabolism; dTTP biosynthesis.</text>
</comment>
<dbReference type="SUPFAM" id="SSF53597">
    <property type="entry name" value="Dihydrofolate reductase-like"/>
    <property type="match status" value="1"/>
</dbReference>
<evidence type="ECO:0000256" key="1">
    <source>
        <dbReference type="ARBA" id="ARBA00004992"/>
    </source>
</evidence>
<evidence type="ECO:0000256" key="3">
    <source>
        <dbReference type="ARBA" id="ARBA00009972"/>
    </source>
</evidence>
<keyword evidence="9" id="KW-0511">Multifunctional enzyme</keyword>
<dbReference type="GO" id="GO:0005829">
    <property type="term" value="C:cytosol"/>
    <property type="evidence" value="ECO:0007669"/>
    <property type="project" value="TreeGrafter"/>
</dbReference>
<dbReference type="FunFam" id="3.30.572.10:FF:000007">
    <property type="entry name" value="thymidylate synthase isoform X2"/>
    <property type="match status" value="1"/>
</dbReference>
<evidence type="ECO:0000256" key="5">
    <source>
        <dbReference type="ARBA" id="ARBA00011947"/>
    </source>
</evidence>
<dbReference type="Gene3D" id="3.30.572.10">
    <property type="entry name" value="Thymidylate synthase/dCMP hydroxymethylase domain"/>
    <property type="match status" value="1"/>
</dbReference>
<evidence type="ECO:0000256" key="4">
    <source>
        <dbReference type="ARBA" id="ARBA00010176"/>
    </source>
</evidence>
<dbReference type="PANTHER" id="PTHR11548:SF1">
    <property type="entry name" value="THYMIDYLATE SYNTHASE 1"/>
    <property type="match status" value="1"/>
</dbReference>
<evidence type="ECO:0000256" key="10">
    <source>
        <dbReference type="ARBA" id="ARBA00047344"/>
    </source>
</evidence>
<dbReference type="PANTHER" id="PTHR11548">
    <property type="entry name" value="THYMIDYLATE SYNTHASE 1"/>
    <property type="match status" value="1"/>
</dbReference>
<dbReference type="PROSITE" id="PS51330">
    <property type="entry name" value="DHFR_2"/>
    <property type="match status" value="1"/>
</dbReference>
<dbReference type="GO" id="GO:0004146">
    <property type="term" value="F:dihydrofolate reductase activity"/>
    <property type="evidence" value="ECO:0007669"/>
    <property type="project" value="UniProtKB-EC"/>
</dbReference>
<dbReference type="InterPro" id="IPR020940">
    <property type="entry name" value="Thymidylate_synthase_AS"/>
</dbReference>
<keyword evidence="6" id="KW-0489">Methyltransferase</keyword>
<dbReference type="SUPFAM" id="SSF55831">
    <property type="entry name" value="Thymidylate synthase/dCMP hydroxymethylase"/>
    <property type="match status" value="1"/>
</dbReference>
<dbReference type="InterPro" id="IPR024072">
    <property type="entry name" value="DHFR-like_dom_sf"/>
</dbReference>
<dbReference type="GO" id="GO:0004799">
    <property type="term" value="F:thymidylate synthase activity"/>
    <property type="evidence" value="ECO:0007669"/>
    <property type="project" value="UniProtKB-EC"/>
</dbReference>
<dbReference type="EC" id="2.1.1.45" evidence="5"/>
<reference evidence="13" key="1">
    <citation type="journal article" date="2020" name="Nature">
        <title>Giant virus diversity and host interactions through global metagenomics.</title>
        <authorList>
            <person name="Schulz F."/>
            <person name="Roux S."/>
            <person name="Paez-Espino D."/>
            <person name="Jungbluth S."/>
            <person name="Walsh D.A."/>
            <person name="Denef V.J."/>
            <person name="McMahon K.D."/>
            <person name="Konstantinidis K.T."/>
            <person name="Eloe-Fadrosh E.A."/>
            <person name="Kyrpides N.C."/>
            <person name="Woyke T."/>
        </authorList>
    </citation>
    <scope>NUCLEOTIDE SEQUENCE</scope>
    <source>
        <strain evidence="13">GVMAG-S-ERX555967-130</strain>
    </source>
</reference>
<dbReference type="InterPro" id="IPR045097">
    <property type="entry name" value="Thymidate_synth/dCMP_Mease"/>
</dbReference>
<organism evidence="13">
    <name type="scientific">viral metagenome</name>
    <dbReference type="NCBI Taxonomy" id="1070528"/>
    <lineage>
        <taxon>unclassified sequences</taxon>
        <taxon>metagenomes</taxon>
        <taxon>organismal metagenomes</taxon>
    </lineage>
</organism>
<keyword evidence="8" id="KW-0545">Nucleotide biosynthesis</keyword>
<evidence type="ECO:0000313" key="13">
    <source>
        <dbReference type="EMBL" id="QHT36899.1"/>
    </source>
</evidence>
<comment type="similarity">
    <text evidence="2">In the C-terminal section; belongs to the thymidylate synthase family.</text>
</comment>
<dbReference type="HAMAP" id="MF_00008">
    <property type="entry name" value="Thymidy_synth_bact"/>
    <property type="match status" value="1"/>
</dbReference>
<comment type="similarity">
    <text evidence="4">In the N-terminal section; belongs to the dihydrofolate reductase family.</text>
</comment>
<protein>
    <recommendedName>
        <fullName evidence="5">thymidylate synthase</fullName>
        <ecNumber evidence="5">2.1.1.45</ecNumber>
    </recommendedName>
</protein>
<sequence length="488" mass="56058">MQNHPGYYIVVGISSIGHIGADNDLLFECKQDLKHFYKITTSPYPEGTQNILIMGYNTWMSLPENVKPFSKRLSIVVSRNHSIPVMPPNLVQTTSLEDAFTYASTHPTGRIFVIGGEQIYKRCYTHHMNHLRGVYATCYQSGFYQTYKTLKEFPCEILNTMTSTYTHTLENIQVISRYEETPKTESMNLVYRTLQSPTMMNHNELSYLTLLKKVMTKGTEVDSRNSRVKSLFGERMEFDLSQGFPLLTTKQMGYKTILRELLWFMSGSTDNRILKSQNVHIWNQNASREFLDSRGLSDNPVDDLGPVYGFQWRHFGAEYTGYESDYTNQGIDQIKGILRLIREEPTSRRILLSAWNPSDLHKMALPPCHVMCQFHVDTQKQTLDCQLYQRSGDMFLGVPFNIASYSFLTHIIAHLSGLTAGRLIHILGDAHIYENHYPQVNIQMERLPIQSPTIKISSELKSLDDLSEEKIKLHGYQSYPKLVGIMTA</sequence>
<dbReference type="InterPro" id="IPR023451">
    <property type="entry name" value="Thymidate_synth/dCMP_Mease_dom"/>
</dbReference>
<dbReference type="GO" id="GO:0046654">
    <property type="term" value="P:tetrahydrofolate biosynthetic process"/>
    <property type="evidence" value="ECO:0007669"/>
    <property type="project" value="InterPro"/>
</dbReference>
<dbReference type="Pfam" id="PF00186">
    <property type="entry name" value="DHFR_1"/>
    <property type="match status" value="1"/>
</dbReference>
<accession>A0A6C0F8K1</accession>
<dbReference type="CDD" id="cd00209">
    <property type="entry name" value="DHFR"/>
    <property type="match status" value="1"/>
</dbReference>
<feature type="domain" description="DHFR" evidence="12">
    <location>
        <begin position="6"/>
        <end position="121"/>
    </location>
</feature>
<comment type="catalytic activity">
    <reaction evidence="10">
        <text>dUMP + (6R)-5,10-methylene-5,6,7,8-tetrahydrofolate = 7,8-dihydrofolate + dTMP</text>
        <dbReference type="Rhea" id="RHEA:12104"/>
        <dbReference type="ChEBI" id="CHEBI:15636"/>
        <dbReference type="ChEBI" id="CHEBI:57451"/>
        <dbReference type="ChEBI" id="CHEBI:63528"/>
        <dbReference type="ChEBI" id="CHEBI:246422"/>
        <dbReference type="EC" id="2.1.1.45"/>
    </reaction>
</comment>
<dbReference type="CDD" id="cd00351">
    <property type="entry name" value="TS_Pyrimidine_HMase"/>
    <property type="match status" value="1"/>
</dbReference>
<evidence type="ECO:0000256" key="6">
    <source>
        <dbReference type="ARBA" id="ARBA00022603"/>
    </source>
</evidence>
<dbReference type="EMBL" id="MN738786">
    <property type="protein sequence ID" value="QHT36899.1"/>
    <property type="molecule type" value="Genomic_DNA"/>
</dbReference>
<dbReference type="NCBIfam" id="TIGR03284">
    <property type="entry name" value="thym_sym"/>
    <property type="match status" value="1"/>
</dbReference>
<name>A0A6C0F8K1_9ZZZZ</name>
<comment type="catalytic activity">
    <reaction evidence="11">
        <text>(6S)-5,6,7,8-tetrahydrofolate + NADP(+) = 7,8-dihydrofolate + NADPH + H(+)</text>
        <dbReference type="Rhea" id="RHEA:15009"/>
        <dbReference type="ChEBI" id="CHEBI:15378"/>
        <dbReference type="ChEBI" id="CHEBI:57451"/>
        <dbReference type="ChEBI" id="CHEBI:57453"/>
        <dbReference type="ChEBI" id="CHEBI:57783"/>
        <dbReference type="ChEBI" id="CHEBI:58349"/>
        <dbReference type="EC" id="1.5.1.3"/>
    </reaction>
</comment>